<feature type="transmembrane region" description="Helical" evidence="2">
    <location>
        <begin position="373"/>
        <end position="396"/>
    </location>
</feature>
<feature type="region of interest" description="Disordered" evidence="1">
    <location>
        <begin position="481"/>
        <end position="523"/>
    </location>
</feature>
<dbReference type="RefSeq" id="XP_070861982.1">
    <property type="nucleotide sequence ID" value="XM_071005620.1"/>
</dbReference>
<feature type="compositionally biased region" description="Polar residues" evidence="1">
    <location>
        <begin position="503"/>
        <end position="523"/>
    </location>
</feature>
<keyword evidence="3" id="KW-0732">Signal</keyword>
<name>A0ABR4MR94_9PEZI</name>
<comment type="caution">
    <text evidence="4">The sequence shown here is derived from an EMBL/GenBank/DDBJ whole genome shotgun (WGS) entry which is preliminary data.</text>
</comment>
<evidence type="ECO:0000256" key="3">
    <source>
        <dbReference type="SAM" id="SignalP"/>
    </source>
</evidence>
<keyword evidence="2" id="KW-0812">Transmembrane</keyword>
<dbReference type="Proteomes" id="UP001610728">
    <property type="component" value="Unassembled WGS sequence"/>
</dbReference>
<evidence type="ECO:0000313" key="5">
    <source>
        <dbReference type="Proteomes" id="UP001610728"/>
    </source>
</evidence>
<feature type="signal peptide" evidence="3">
    <location>
        <begin position="1"/>
        <end position="22"/>
    </location>
</feature>
<feature type="region of interest" description="Disordered" evidence="1">
    <location>
        <begin position="331"/>
        <end position="367"/>
    </location>
</feature>
<feature type="region of interest" description="Disordered" evidence="1">
    <location>
        <begin position="405"/>
        <end position="447"/>
    </location>
</feature>
<evidence type="ECO:0000313" key="4">
    <source>
        <dbReference type="EMBL" id="KAL2890802.1"/>
    </source>
</evidence>
<reference evidence="4 5" key="1">
    <citation type="submission" date="2020-05" db="EMBL/GenBank/DDBJ databases">
        <title>Ceratocystis lukuohia genome.</title>
        <authorList>
            <person name="Harrington T.C."/>
            <person name="Kim K."/>
            <person name="Mayers C.G."/>
        </authorList>
    </citation>
    <scope>NUCLEOTIDE SEQUENCE [LARGE SCALE GENOMIC DNA]</scope>
    <source>
        <strain evidence="4 5">C4212</strain>
    </source>
</reference>
<feature type="compositionally biased region" description="Low complexity" evidence="1">
    <location>
        <begin position="335"/>
        <end position="367"/>
    </location>
</feature>
<sequence>MTRILLVPILELVLFVSTVVLADVNYAGSLTLYDSLAPCAQSAISQVINNYAYSCTQGEAASDVQSCICTQSANSASVSSLVSDSALWTCGSSATDDVLSASIVLDEYCTPSKVHSLPAIGTGRGIVTEFPIDLAAFSKLGHCAQSVFSGIAGHYSASLCATPASDVAPCMCSKNQNSADVSQSMASSIRESCDSPDDIDSAQAVFQGYCNMVDNTTSFASPSSPPGDMTYYLTAMPAFSSIITCAKVGLSDAVSIVASSQCPSGPQAIASCLCLKGGISRAASSLIDSSVRYVCGSSSSVGLSEALGVFDEYCSAAENKVVLQVTETANDEQASETGTELTAGATASSPGASATATGSSSSSDGGDSNSTNIGAIIGGVIGGVLLAIAALVFFMIRRRKQARITASPGAKAVPGPTSILASGTPELGGGSTSYPHEASTDASTTPELYSQGAPVELHSSANMTELDAATGAYTNLKPAPHSSNAVYMPQGAQYPPQPPLATRTYTELEGSSTHSIVPSEQRR</sequence>
<keyword evidence="5" id="KW-1185">Reference proteome</keyword>
<gene>
    <name evidence="4" type="ORF">HOO65_010160</name>
</gene>
<keyword evidence="2" id="KW-0472">Membrane</keyword>
<organism evidence="4 5">
    <name type="scientific">Ceratocystis lukuohia</name>
    <dbReference type="NCBI Taxonomy" id="2019550"/>
    <lineage>
        <taxon>Eukaryota</taxon>
        <taxon>Fungi</taxon>
        <taxon>Dikarya</taxon>
        <taxon>Ascomycota</taxon>
        <taxon>Pezizomycotina</taxon>
        <taxon>Sordariomycetes</taxon>
        <taxon>Hypocreomycetidae</taxon>
        <taxon>Microascales</taxon>
        <taxon>Ceratocystidaceae</taxon>
        <taxon>Ceratocystis</taxon>
    </lineage>
</organism>
<evidence type="ECO:0000256" key="2">
    <source>
        <dbReference type="SAM" id="Phobius"/>
    </source>
</evidence>
<dbReference type="Gene3D" id="1.20.5.510">
    <property type="entry name" value="Single helix bin"/>
    <property type="match status" value="1"/>
</dbReference>
<dbReference type="GeneID" id="98114406"/>
<feature type="chain" id="PRO_5046460885" evidence="3">
    <location>
        <begin position="23"/>
        <end position="523"/>
    </location>
</feature>
<accession>A0ABR4MR94</accession>
<evidence type="ECO:0000256" key="1">
    <source>
        <dbReference type="SAM" id="MobiDB-lite"/>
    </source>
</evidence>
<proteinExistence type="predicted"/>
<protein>
    <submittedName>
        <fullName evidence="4">TPR/MLP1/MLP2-like protein</fullName>
    </submittedName>
</protein>
<keyword evidence="2" id="KW-1133">Transmembrane helix</keyword>
<dbReference type="EMBL" id="JABSNW010000001">
    <property type="protein sequence ID" value="KAL2890802.1"/>
    <property type="molecule type" value="Genomic_DNA"/>
</dbReference>